<keyword evidence="2" id="KW-1185">Reference proteome</keyword>
<dbReference type="InterPro" id="IPR012808">
    <property type="entry name" value="CHP02453"/>
</dbReference>
<dbReference type="AlphaFoldDB" id="A0A1Y1CE59"/>
<evidence type="ECO:0000313" key="1">
    <source>
        <dbReference type="EMBL" id="BAX78615.1"/>
    </source>
</evidence>
<evidence type="ECO:0000313" key="2">
    <source>
        <dbReference type="Proteomes" id="UP000218267"/>
    </source>
</evidence>
<dbReference type="NCBIfam" id="TIGR02453">
    <property type="entry name" value="TIGR02453 family protein"/>
    <property type="match status" value="1"/>
</dbReference>
<proteinExistence type="predicted"/>
<dbReference type="EMBL" id="AP018042">
    <property type="protein sequence ID" value="BAX78615.1"/>
    <property type="molecule type" value="Genomic_DNA"/>
</dbReference>
<reference evidence="1 2" key="1">
    <citation type="journal article" date="2018" name="Mar. Genomics">
        <title>Complete genome sequence of Marinifilaceae bacterium strain SPP2, isolated from the Antarctic marine sediment.</title>
        <authorList>
            <person name="Watanabe M."/>
            <person name="Kojima H."/>
            <person name="Fukui M."/>
        </authorList>
    </citation>
    <scope>NUCLEOTIDE SEQUENCE [LARGE SCALE GENOMIC DNA]</scope>
    <source>
        <strain evidence="1 2">SPP2</strain>
    </source>
</reference>
<dbReference type="PANTHER" id="PTHR36452">
    <property type="entry name" value="CHROMOSOME 12, WHOLE GENOME SHOTGUN SEQUENCE"/>
    <property type="match status" value="1"/>
</dbReference>
<dbReference type="Pfam" id="PF09365">
    <property type="entry name" value="DUF2461"/>
    <property type="match status" value="1"/>
</dbReference>
<sequence>MLNNSIYEFLLELRENNNRDWFHANKEKYDKAKKDFELFVELSIEQIKDIDPDISGLHAKDCIFRIFRDVRFSKDKRPYKTHFGAFLAKSGRKSRYGGYYIHIEPEASFLGGGCYMPAPNVLKAIREEIFQNPLEFKEIITNKEFISHFPEMYGDKLKTAPRGYPKDFKYIDLLNFKNYAVGKTIPDKIVQSEQFPIEISKCFSSLHTLNAYLNNIVEDI</sequence>
<reference evidence="2" key="2">
    <citation type="journal article" date="2020" name="Antonie Van Leeuwenhoek">
        <title>Labilibaculum antarcticum sp. nov., a novel facultative anaerobic, psychrotorelant bacterium isolated from marine sediment of Antarctica.</title>
        <authorList>
            <person name="Watanabe M."/>
            <person name="Kojima H."/>
            <person name="Fukui M."/>
        </authorList>
    </citation>
    <scope>NUCLEOTIDE SEQUENCE [LARGE SCALE GENOMIC DNA]</scope>
    <source>
        <strain evidence="2">SPP2</strain>
    </source>
</reference>
<dbReference type="OrthoDB" id="9794241at2"/>
<accession>A0A1Y1CE59</accession>
<gene>
    <name evidence="1" type="ORF">ALGA_0220</name>
</gene>
<name>A0A1Y1CE59_9BACT</name>
<protein>
    <submittedName>
        <fullName evidence="1">TIGR02453 family protein</fullName>
    </submittedName>
</protein>
<dbReference type="Proteomes" id="UP000218267">
    <property type="component" value="Chromosome"/>
</dbReference>
<dbReference type="PIRSF" id="PIRSF028451">
    <property type="entry name" value="UCP028451"/>
    <property type="match status" value="1"/>
</dbReference>
<dbReference type="KEGG" id="mbas:ALGA_0220"/>
<dbReference type="InterPro" id="IPR015996">
    <property type="entry name" value="UCP028451"/>
</dbReference>
<organism evidence="1 2">
    <name type="scientific">Labilibaculum antarcticum</name>
    <dbReference type="NCBI Taxonomy" id="1717717"/>
    <lineage>
        <taxon>Bacteria</taxon>
        <taxon>Pseudomonadati</taxon>
        <taxon>Bacteroidota</taxon>
        <taxon>Bacteroidia</taxon>
        <taxon>Marinilabiliales</taxon>
        <taxon>Marinifilaceae</taxon>
        <taxon>Labilibaculum</taxon>
    </lineage>
</organism>
<dbReference type="PANTHER" id="PTHR36452:SF1">
    <property type="entry name" value="DUF2461 DOMAIN-CONTAINING PROTEIN"/>
    <property type="match status" value="1"/>
</dbReference>
<dbReference type="RefSeq" id="WP_096427548.1">
    <property type="nucleotide sequence ID" value="NZ_AP018042.1"/>
</dbReference>